<keyword evidence="2" id="KW-1185">Reference proteome</keyword>
<evidence type="ECO:0000313" key="2">
    <source>
        <dbReference type="Proteomes" id="UP000499080"/>
    </source>
</evidence>
<evidence type="ECO:0000313" key="1">
    <source>
        <dbReference type="EMBL" id="GBM83569.1"/>
    </source>
</evidence>
<protein>
    <submittedName>
        <fullName evidence="1">Uncharacterized protein</fullName>
    </submittedName>
</protein>
<dbReference type="Proteomes" id="UP000499080">
    <property type="component" value="Unassembled WGS sequence"/>
</dbReference>
<dbReference type="OrthoDB" id="6471667at2759"/>
<reference evidence="1 2" key="1">
    <citation type="journal article" date="2019" name="Sci. Rep.">
        <title>Orb-weaving spider Araneus ventricosus genome elucidates the spidroin gene catalogue.</title>
        <authorList>
            <person name="Kono N."/>
            <person name="Nakamura H."/>
            <person name="Ohtoshi R."/>
            <person name="Moran D.A.P."/>
            <person name="Shinohara A."/>
            <person name="Yoshida Y."/>
            <person name="Fujiwara M."/>
            <person name="Mori M."/>
            <person name="Tomita M."/>
            <person name="Arakawa K."/>
        </authorList>
    </citation>
    <scope>NUCLEOTIDE SEQUENCE [LARGE SCALE GENOMIC DNA]</scope>
</reference>
<dbReference type="AlphaFoldDB" id="A0A4Y2J1X7"/>
<name>A0A4Y2J1X7_ARAVE</name>
<dbReference type="EMBL" id="BGPR01003092">
    <property type="protein sequence ID" value="GBM83569.1"/>
    <property type="molecule type" value="Genomic_DNA"/>
</dbReference>
<gene>
    <name evidence="1" type="ORF">AVEN_74152_1</name>
</gene>
<organism evidence="1 2">
    <name type="scientific">Araneus ventricosus</name>
    <name type="common">Orbweaver spider</name>
    <name type="synonym">Epeira ventricosa</name>
    <dbReference type="NCBI Taxonomy" id="182803"/>
    <lineage>
        <taxon>Eukaryota</taxon>
        <taxon>Metazoa</taxon>
        <taxon>Ecdysozoa</taxon>
        <taxon>Arthropoda</taxon>
        <taxon>Chelicerata</taxon>
        <taxon>Arachnida</taxon>
        <taxon>Araneae</taxon>
        <taxon>Araneomorphae</taxon>
        <taxon>Entelegynae</taxon>
        <taxon>Araneoidea</taxon>
        <taxon>Araneidae</taxon>
        <taxon>Araneus</taxon>
    </lineage>
</organism>
<comment type="caution">
    <text evidence="1">The sequence shown here is derived from an EMBL/GenBank/DDBJ whole genome shotgun (WGS) entry which is preliminary data.</text>
</comment>
<sequence>MINLHSNVRPVPQVGLTLLESLPPRFSTTHLGLRSPLGSSSGFRIAETVLCHRSLLKAPPADWTKKYNNTKNEKGKINKWRKESTEHYVSLEWKVCWKKRNR</sequence>
<proteinExistence type="predicted"/>
<accession>A0A4Y2J1X7</accession>